<comment type="caution">
    <text evidence="1">The sequence shown here is derived from an EMBL/GenBank/DDBJ whole genome shotgun (WGS) entry which is preliminary data.</text>
</comment>
<sequence length="245" mass="26590">MVSFKNIVTLLIATISCTGVSGASVPRQYGENGVAVRDGGSWIPNPATSSFNRRDKEQEWKDYHRQTEIMAEEGTCRAYAKPTTRDLNWPCREYCKKATGDYSATCSSGHVWEDKVGGKLKPGYVLLPNPDGEMWTYGGECTCVTIPPELAEKISEGLENSGAIICSVWMFSIKKVLEKGSYLIPGGGPVSKVVKGIAKSVGKFVKGGKGSSAWASMVRDTCGAKGHDVTMDIEKAFDMFKQVPL</sequence>
<evidence type="ECO:0000313" key="1">
    <source>
        <dbReference type="EMBL" id="KAL0936271.1"/>
    </source>
</evidence>
<dbReference type="Proteomes" id="UP000805649">
    <property type="component" value="Unassembled WGS sequence"/>
</dbReference>
<proteinExistence type="predicted"/>
<gene>
    <name evidence="1" type="ORF">CTRU02_208486</name>
</gene>
<dbReference type="EMBL" id="VUJX02000005">
    <property type="protein sequence ID" value="KAL0936271.1"/>
    <property type="molecule type" value="Genomic_DNA"/>
</dbReference>
<organism evidence="1 2">
    <name type="scientific">Colletotrichum truncatum</name>
    <name type="common">Anthracnose fungus</name>
    <name type="synonym">Colletotrichum capsici</name>
    <dbReference type="NCBI Taxonomy" id="5467"/>
    <lineage>
        <taxon>Eukaryota</taxon>
        <taxon>Fungi</taxon>
        <taxon>Dikarya</taxon>
        <taxon>Ascomycota</taxon>
        <taxon>Pezizomycotina</taxon>
        <taxon>Sordariomycetes</taxon>
        <taxon>Hypocreomycetidae</taxon>
        <taxon>Glomerellales</taxon>
        <taxon>Glomerellaceae</taxon>
        <taxon>Colletotrichum</taxon>
        <taxon>Colletotrichum truncatum species complex</taxon>
    </lineage>
</organism>
<keyword evidence="2" id="KW-1185">Reference proteome</keyword>
<protein>
    <submittedName>
        <fullName evidence="1">Uncharacterized protein</fullName>
    </submittedName>
</protein>
<reference evidence="1 2" key="1">
    <citation type="journal article" date="2020" name="Phytopathology">
        <title>Genome Sequence Resources of Colletotrichum truncatum, C. plurivorum, C. musicola, and C. sojae: Four Species Pathogenic to Soybean (Glycine max).</title>
        <authorList>
            <person name="Rogerio F."/>
            <person name="Boufleur T.R."/>
            <person name="Ciampi-Guillardi M."/>
            <person name="Sukno S.A."/>
            <person name="Thon M.R."/>
            <person name="Massola Junior N.S."/>
            <person name="Baroncelli R."/>
        </authorList>
    </citation>
    <scope>NUCLEOTIDE SEQUENCE [LARGE SCALE GENOMIC DNA]</scope>
    <source>
        <strain evidence="1 2">CMES1059</strain>
    </source>
</reference>
<evidence type="ECO:0000313" key="2">
    <source>
        <dbReference type="Proteomes" id="UP000805649"/>
    </source>
</evidence>
<name>A0ACC3YWF1_COLTU</name>
<accession>A0ACC3YWF1</accession>